<dbReference type="PRINTS" id="PR00326">
    <property type="entry name" value="GTP1OBG"/>
</dbReference>
<keyword evidence="2 8" id="KW-0479">Metal-binding</keyword>
<dbReference type="NCBIfam" id="TIGR03156">
    <property type="entry name" value="GTP_HflX"/>
    <property type="match status" value="1"/>
</dbReference>
<evidence type="ECO:0000313" key="10">
    <source>
        <dbReference type="EMBL" id="OPH47208.1"/>
    </source>
</evidence>
<dbReference type="PANTHER" id="PTHR10229">
    <property type="entry name" value="GTP-BINDING PROTEIN HFLX"/>
    <property type="match status" value="1"/>
</dbReference>
<dbReference type="GO" id="GO:0005525">
    <property type="term" value="F:GTP binding"/>
    <property type="evidence" value="ECO:0007669"/>
    <property type="project" value="UniProtKB-UniRule"/>
</dbReference>
<reference evidence="11" key="1">
    <citation type="submission" date="2016-07" db="EMBL/GenBank/DDBJ databases">
        <authorList>
            <person name="Florea S."/>
            <person name="Webb J.S."/>
            <person name="Jaromczyk J."/>
            <person name="Schardl C.L."/>
        </authorList>
    </citation>
    <scope>NUCLEOTIDE SEQUENCE [LARGE SCALE GENOMIC DNA]</scope>
    <source>
        <strain evidence="11">CY1</strain>
    </source>
</reference>
<dbReference type="OrthoDB" id="9812272at2"/>
<dbReference type="Pfam" id="PF13167">
    <property type="entry name" value="GTP-bdg_N"/>
    <property type="match status" value="1"/>
</dbReference>
<dbReference type="EMBL" id="MBTG01000066">
    <property type="protein sequence ID" value="OPH47208.1"/>
    <property type="molecule type" value="Genomic_DNA"/>
</dbReference>
<feature type="binding site" evidence="7">
    <location>
        <begin position="327"/>
        <end position="330"/>
    </location>
    <ligand>
        <name>GTP</name>
        <dbReference type="ChEBI" id="CHEBI:37565"/>
    </ligand>
</feature>
<keyword evidence="11" id="KW-1185">Reference proteome</keyword>
<dbReference type="Gene3D" id="3.40.50.11060">
    <property type="entry name" value="GTPase HflX, N-terminal domain"/>
    <property type="match status" value="1"/>
</dbReference>
<evidence type="ECO:0000256" key="1">
    <source>
        <dbReference type="ARBA" id="ARBA00022490"/>
    </source>
</evidence>
<proteinExistence type="inferred from homology"/>
<evidence type="ECO:0000256" key="7">
    <source>
        <dbReference type="PIRSR" id="PIRSR006809-1"/>
    </source>
</evidence>
<feature type="binding site" evidence="7">
    <location>
        <begin position="214"/>
        <end position="221"/>
    </location>
    <ligand>
        <name>GTP</name>
        <dbReference type="ChEBI" id="CHEBI:37565"/>
    </ligand>
</feature>
<dbReference type="HAMAP" id="MF_00900">
    <property type="entry name" value="GTPase_HflX"/>
    <property type="match status" value="1"/>
</dbReference>
<dbReference type="GO" id="GO:0043022">
    <property type="term" value="F:ribosome binding"/>
    <property type="evidence" value="ECO:0007669"/>
    <property type="project" value="TreeGrafter"/>
</dbReference>
<comment type="subcellular location">
    <subcellularLocation>
        <location evidence="6">Cytoplasm</location>
    </subcellularLocation>
    <text evidence="6">May associate with membranes.</text>
</comment>
<dbReference type="CDD" id="cd01878">
    <property type="entry name" value="HflX"/>
    <property type="match status" value="1"/>
</dbReference>
<evidence type="ECO:0000256" key="5">
    <source>
        <dbReference type="ARBA" id="ARBA00023134"/>
    </source>
</evidence>
<dbReference type="Gene3D" id="6.10.250.2860">
    <property type="match status" value="1"/>
</dbReference>
<dbReference type="InterPro" id="IPR025121">
    <property type="entry name" value="GTPase_HflX_N"/>
</dbReference>
<evidence type="ECO:0000313" key="11">
    <source>
        <dbReference type="Proteomes" id="UP000190626"/>
    </source>
</evidence>
<dbReference type="Proteomes" id="UP000190626">
    <property type="component" value="Unassembled WGS sequence"/>
</dbReference>
<evidence type="ECO:0000256" key="6">
    <source>
        <dbReference type="HAMAP-Rule" id="MF_00900"/>
    </source>
</evidence>
<feature type="binding site" evidence="7">
    <location>
        <begin position="261"/>
        <end position="264"/>
    </location>
    <ligand>
        <name>GTP</name>
        <dbReference type="ChEBI" id="CHEBI:37565"/>
    </ligand>
</feature>
<dbReference type="STRING" id="1469647.BC351_11940"/>
<feature type="binding site" evidence="8">
    <location>
        <position position="221"/>
    </location>
    <ligand>
        <name>Mg(2+)</name>
        <dbReference type="ChEBI" id="CHEBI:18420"/>
    </ligand>
</feature>
<sequence>MKTTSHMVEKEIDDRAVLVSLVTQKQKKNELLAEYSLQELVKLAETAGVLVLETMTQNKETKDSKWFIGKGKVEELRLRLEELGGNTAIFDQELSGAQVRNLEAALDVKIIDRTQLILDIFAQRAKTREGIIQVELAQLSYLLPRLSGQGKNLSRLGGGIGTRGPGESKLETDRRHIRGRIDELKAQLEEVVRHRTLHRERRKKTGVFQVALVGYTNAGKSTLLKQLTQADVYIENQLFATLDPTSRTMELPGGKEIVLTDTVGFIQNLPHDLVASFRATLEEANEADLILHVVDSSTDMRNEQMRVVEEVLEELGAHQKEQLTLFNKIDVCSQEEREMISAEGEFLKISAYNQEDLERLRHVIQEKLMGESREFRIPADKGDIISLMYRIGDVLETEVDGEDMVFKVRVNKDDYVKLAYQLIAYDQQAQQELQDHEGESY</sequence>
<organism evidence="10 11">
    <name type="scientific">Paenibacillus ferrarius</name>
    <dbReference type="NCBI Taxonomy" id="1469647"/>
    <lineage>
        <taxon>Bacteria</taxon>
        <taxon>Bacillati</taxon>
        <taxon>Bacillota</taxon>
        <taxon>Bacilli</taxon>
        <taxon>Bacillales</taxon>
        <taxon>Paenibacillaceae</taxon>
        <taxon>Paenibacillus</taxon>
    </lineage>
</organism>
<dbReference type="InterPro" id="IPR027417">
    <property type="entry name" value="P-loop_NTPase"/>
</dbReference>
<evidence type="ECO:0000256" key="4">
    <source>
        <dbReference type="ARBA" id="ARBA00022842"/>
    </source>
</evidence>
<dbReference type="Gene3D" id="3.40.50.300">
    <property type="entry name" value="P-loop containing nucleotide triphosphate hydrolases"/>
    <property type="match status" value="1"/>
</dbReference>
<gene>
    <name evidence="6" type="primary">hflX</name>
    <name evidence="10" type="ORF">BC351_11940</name>
</gene>
<dbReference type="InterPro" id="IPR030394">
    <property type="entry name" value="G_HFLX_dom"/>
</dbReference>
<dbReference type="PANTHER" id="PTHR10229:SF0">
    <property type="entry name" value="GTP-BINDING PROTEIN 6-RELATED"/>
    <property type="match status" value="1"/>
</dbReference>
<dbReference type="GO" id="GO:0046872">
    <property type="term" value="F:metal ion binding"/>
    <property type="evidence" value="ECO:0007669"/>
    <property type="project" value="UniProtKB-KW"/>
</dbReference>
<keyword evidence="4 8" id="KW-0460">Magnesium</keyword>
<evidence type="ECO:0000256" key="2">
    <source>
        <dbReference type="ARBA" id="ARBA00022723"/>
    </source>
</evidence>
<dbReference type="InterPro" id="IPR006073">
    <property type="entry name" value="GTP-bd"/>
</dbReference>
<evidence type="ECO:0000256" key="3">
    <source>
        <dbReference type="ARBA" id="ARBA00022741"/>
    </source>
</evidence>
<dbReference type="InterPro" id="IPR032305">
    <property type="entry name" value="GTP-bd_M"/>
</dbReference>
<dbReference type="PROSITE" id="PS51705">
    <property type="entry name" value="G_HFLX"/>
    <property type="match status" value="1"/>
</dbReference>
<dbReference type="SUPFAM" id="SSF52540">
    <property type="entry name" value="P-loop containing nucleoside triphosphate hydrolases"/>
    <property type="match status" value="1"/>
</dbReference>
<keyword evidence="3 6" id="KW-0547">Nucleotide-binding</keyword>
<keyword evidence="5 6" id="KW-0342">GTP-binding</keyword>
<feature type="binding site" evidence="8">
    <location>
        <position position="241"/>
    </location>
    <ligand>
        <name>Mg(2+)</name>
        <dbReference type="ChEBI" id="CHEBI:18420"/>
    </ligand>
</feature>
<protein>
    <recommendedName>
        <fullName evidence="6">GTPase HflX</fullName>
    </recommendedName>
    <alternativeName>
        <fullName evidence="6">GTP-binding protein HflX</fullName>
    </alternativeName>
</protein>
<comment type="function">
    <text evidence="6">GTPase that associates with the 50S ribosomal subunit and may have a role during protein synthesis or ribosome biogenesis.</text>
</comment>
<comment type="similarity">
    <text evidence="6">Belongs to the TRAFAC class OBG-HflX-like GTPase superfamily. HflX GTPase family.</text>
</comment>
<dbReference type="InterPro" id="IPR042108">
    <property type="entry name" value="GTPase_HflX_N_sf"/>
</dbReference>
<evidence type="ECO:0000259" key="9">
    <source>
        <dbReference type="PROSITE" id="PS51705"/>
    </source>
</evidence>
<dbReference type="GO" id="GO:0003924">
    <property type="term" value="F:GTPase activity"/>
    <property type="evidence" value="ECO:0007669"/>
    <property type="project" value="UniProtKB-UniRule"/>
</dbReference>
<accession>A0A1V4H7K9</accession>
<feature type="binding site" evidence="7">
    <location>
        <begin position="239"/>
        <end position="243"/>
    </location>
    <ligand>
        <name>GTP</name>
        <dbReference type="ChEBI" id="CHEBI:37565"/>
    </ligand>
</feature>
<dbReference type="Pfam" id="PF01926">
    <property type="entry name" value="MMR_HSR1"/>
    <property type="match status" value="1"/>
</dbReference>
<comment type="cofactor">
    <cofactor evidence="8">
        <name>Mg(2+)</name>
        <dbReference type="ChEBI" id="CHEBI:18420"/>
    </cofactor>
</comment>
<dbReference type="InterPro" id="IPR016496">
    <property type="entry name" value="GTPase_HflX"/>
</dbReference>
<dbReference type="Pfam" id="PF16360">
    <property type="entry name" value="GTP-bdg_M"/>
    <property type="match status" value="1"/>
</dbReference>
<keyword evidence="1 6" id="KW-0963">Cytoplasm</keyword>
<name>A0A1V4H7K9_9BACL</name>
<dbReference type="AlphaFoldDB" id="A0A1V4H7K9"/>
<dbReference type="FunFam" id="3.40.50.11060:FF:000001">
    <property type="entry name" value="GTPase HflX"/>
    <property type="match status" value="1"/>
</dbReference>
<dbReference type="GO" id="GO:0005737">
    <property type="term" value="C:cytoplasm"/>
    <property type="evidence" value="ECO:0007669"/>
    <property type="project" value="UniProtKB-SubCell"/>
</dbReference>
<dbReference type="PIRSF" id="PIRSF006809">
    <property type="entry name" value="GTP-binding_hflX_prd"/>
    <property type="match status" value="1"/>
</dbReference>
<comment type="caution">
    <text evidence="10">The sequence shown here is derived from an EMBL/GenBank/DDBJ whole genome shotgun (WGS) entry which is preliminary data.</text>
</comment>
<feature type="domain" description="Hflx-type G" evidence="9">
    <location>
        <begin position="208"/>
        <end position="372"/>
    </location>
</feature>
<evidence type="ECO:0000256" key="8">
    <source>
        <dbReference type="PIRSR" id="PIRSR006809-2"/>
    </source>
</evidence>
<feature type="binding site" evidence="7">
    <location>
        <begin position="350"/>
        <end position="352"/>
    </location>
    <ligand>
        <name>GTP</name>
        <dbReference type="ChEBI" id="CHEBI:37565"/>
    </ligand>
</feature>
<dbReference type="RefSeq" id="WP_079420921.1">
    <property type="nucleotide sequence ID" value="NZ_MBTG01000066.1"/>
</dbReference>
<comment type="subunit">
    <text evidence="6">Monomer. Associates with the 50S ribosomal subunit.</text>
</comment>